<evidence type="ECO:0000256" key="2">
    <source>
        <dbReference type="ARBA" id="ARBA00022448"/>
    </source>
</evidence>
<comment type="subcellular location">
    <subcellularLocation>
        <location evidence="1">Cell membrane</location>
        <topology evidence="1">Multi-pass membrane protein</topology>
    </subcellularLocation>
</comment>
<feature type="transmembrane region" description="Helical" evidence="12">
    <location>
        <begin position="463"/>
        <end position="483"/>
    </location>
</feature>
<feature type="transmembrane region" description="Helical" evidence="12">
    <location>
        <begin position="368"/>
        <end position="385"/>
    </location>
</feature>
<keyword evidence="8" id="KW-0418">Kinase</keyword>
<evidence type="ECO:0000256" key="8">
    <source>
        <dbReference type="ARBA" id="ARBA00022777"/>
    </source>
</evidence>
<dbReference type="InterPro" id="IPR013013">
    <property type="entry name" value="PTS_EIIC_1"/>
</dbReference>
<dbReference type="InterPro" id="IPR011055">
    <property type="entry name" value="Dup_hybrid_motif"/>
</dbReference>
<dbReference type="PANTHER" id="PTHR30175">
    <property type="entry name" value="PHOSPHOTRANSFERASE SYSTEM TRANSPORT PROTEIN"/>
    <property type="match status" value="1"/>
</dbReference>
<dbReference type="KEGG" id="avc:NCTC10951_00549"/>
<dbReference type="Gene3D" id="2.70.70.10">
    <property type="entry name" value="Glucose Permease (Domain IIA)"/>
    <property type="match status" value="1"/>
</dbReference>
<keyword evidence="3" id="KW-1003">Cell membrane</keyword>
<reference evidence="13 14" key="1">
    <citation type="submission" date="2018-12" db="EMBL/GenBank/DDBJ databases">
        <authorList>
            <consortium name="Pathogen Informatics"/>
        </authorList>
    </citation>
    <scope>NUCLEOTIDE SEQUENCE [LARGE SCALE GENOMIC DNA]</scope>
    <source>
        <strain evidence="13 14">NCTC10951</strain>
    </source>
</reference>
<dbReference type="AlphaFoldDB" id="A0A3S4V110"/>
<keyword evidence="5" id="KW-0808">Transferase</keyword>
<keyword evidence="2" id="KW-0813">Transport</keyword>
<accession>A0A3S4V110</accession>
<dbReference type="NCBIfam" id="TIGR00830">
    <property type="entry name" value="PTBA"/>
    <property type="match status" value="1"/>
</dbReference>
<dbReference type="CDD" id="cd00212">
    <property type="entry name" value="PTS_IIB_glc"/>
    <property type="match status" value="1"/>
</dbReference>
<keyword evidence="10 12" id="KW-0472">Membrane</keyword>
<keyword evidence="4" id="KW-0762">Sugar transport</keyword>
<dbReference type="OrthoDB" id="9797715at2"/>
<evidence type="ECO:0000256" key="5">
    <source>
        <dbReference type="ARBA" id="ARBA00022679"/>
    </source>
</evidence>
<dbReference type="PROSITE" id="PS51098">
    <property type="entry name" value="PTS_EIIB_TYPE_1"/>
    <property type="match status" value="1"/>
</dbReference>
<feature type="transmembrane region" description="Helical" evidence="12">
    <location>
        <begin position="314"/>
        <end position="337"/>
    </location>
</feature>
<dbReference type="FunFam" id="2.70.70.10:FF:000001">
    <property type="entry name" value="PTS system glucose-specific IIA component"/>
    <property type="match status" value="1"/>
</dbReference>
<keyword evidence="7 12" id="KW-0812">Transmembrane</keyword>
<evidence type="ECO:0000256" key="10">
    <source>
        <dbReference type="ARBA" id="ARBA00023136"/>
    </source>
</evidence>
<dbReference type="Pfam" id="PF00367">
    <property type="entry name" value="PTS_EIIB"/>
    <property type="match status" value="1"/>
</dbReference>
<dbReference type="GO" id="GO:0015771">
    <property type="term" value="P:trehalose transport"/>
    <property type="evidence" value="ECO:0007669"/>
    <property type="project" value="TreeGrafter"/>
</dbReference>
<evidence type="ECO:0000256" key="12">
    <source>
        <dbReference type="SAM" id="Phobius"/>
    </source>
</evidence>
<dbReference type="InterPro" id="IPR036878">
    <property type="entry name" value="Glu_permease_IIB"/>
</dbReference>
<feature type="transmembrane region" description="Helical" evidence="12">
    <location>
        <begin position="283"/>
        <end position="308"/>
    </location>
</feature>
<evidence type="ECO:0000256" key="11">
    <source>
        <dbReference type="SAM" id="MobiDB-lite"/>
    </source>
</evidence>
<dbReference type="InterPro" id="IPR003352">
    <property type="entry name" value="PTS_EIIC"/>
</dbReference>
<dbReference type="GO" id="GO:0005886">
    <property type="term" value="C:plasma membrane"/>
    <property type="evidence" value="ECO:0007669"/>
    <property type="project" value="UniProtKB-SubCell"/>
</dbReference>
<protein>
    <submittedName>
        <fullName evidence="13">EIIBCA-Bgl</fullName>
    </submittedName>
</protein>
<dbReference type="Pfam" id="PF00358">
    <property type="entry name" value="PTS_EIIA_1"/>
    <property type="match status" value="1"/>
</dbReference>
<dbReference type="GO" id="GO:0016301">
    <property type="term" value="F:kinase activity"/>
    <property type="evidence" value="ECO:0007669"/>
    <property type="project" value="UniProtKB-KW"/>
</dbReference>
<gene>
    <name evidence="13" type="primary">bglF_1</name>
    <name evidence="13" type="ORF">NCTC10951_00549</name>
</gene>
<dbReference type="InterPro" id="IPR001996">
    <property type="entry name" value="PTS_IIB_1"/>
</dbReference>
<keyword evidence="6" id="KW-0598">Phosphotransferase system</keyword>
<dbReference type="InterPro" id="IPR050558">
    <property type="entry name" value="PTS_Sugar-Specific_Components"/>
</dbReference>
<proteinExistence type="predicted"/>
<dbReference type="GO" id="GO:0090589">
    <property type="term" value="F:protein-phosphocysteine-trehalose phosphotransferase system transporter activity"/>
    <property type="evidence" value="ECO:0007669"/>
    <property type="project" value="TreeGrafter"/>
</dbReference>
<feature type="transmembrane region" description="Helical" evidence="12">
    <location>
        <begin position="427"/>
        <end position="451"/>
    </location>
</feature>
<dbReference type="EMBL" id="LR134477">
    <property type="protein sequence ID" value="VEI14679.1"/>
    <property type="molecule type" value="Genomic_DNA"/>
</dbReference>
<evidence type="ECO:0000256" key="4">
    <source>
        <dbReference type="ARBA" id="ARBA00022597"/>
    </source>
</evidence>
<dbReference type="PROSITE" id="PS01035">
    <property type="entry name" value="PTS_EIIB_TYPE_1_CYS"/>
    <property type="match status" value="1"/>
</dbReference>
<evidence type="ECO:0000256" key="3">
    <source>
        <dbReference type="ARBA" id="ARBA00022475"/>
    </source>
</evidence>
<dbReference type="InterPro" id="IPR018113">
    <property type="entry name" value="PTrfase_EIIB_Cys"/>
</dbReference>
<keyword evidence="9 12" id="KW-1133">Transmembrane helix</keyword>
<evidence type="ECO:0000313" key="13">
    <source>
        <dbReference type="EMBL" id="VEI14679.1"/>
    </source>
</evidence>
<dbReference type="PROSITE" id="PS51103">
    <property type="entry name" value="PTS_EIIC_TYPE_1"/>
    <property type="match status" value="1"/>
</dbReference>
<feature type="transmembrane region" description="Helical" evidence="12">
    <location>
        <begin position="130"/>
        <end position="153"/>
    </location>
</feature>
<dbReference type="GO" id="GO:0008982">
    <property type="term" value="F:protein-N(PI)-phosphohistidine-sugar phosphotransferase activity"/>
    <property type="evidence" value="ECO:0007669"/>
    <property type="project" value="InterPro"/>
</dbReference>
<dbReference type="PROSITE" id="PS00371">
    <property type="entry name" value="PTS_EIIA_TYPE_1_HIS"/>
    <property type="match status" value="1"/>
</dbReference>
<organism evidence="13 14">
    <name type="scientific">Actinomyces viscosus</name>
    <dbReference type="NCBI Taxonomy" id="1656"/>
    <lineage>
        <taxon>Bacteria</taxon>
        <taxon>Bacillati</taxon>
        <taxon>Actinomycetota</taxon>
        <taxon>Actinomycetes</taxon>
        <taxon>Actinomycetales</taxon>
        <taxon>Actinomycetaceae</taxon>
        <taxon>Actinomyces</taxon>
    </lineage>
</organism>
<dbReference type="SUPFAM" id="SSF55604">
    <property type="entry name" value="Glucose permease domain IIB"/>
    <property type="match status" value="1"/>
</dbReference>
<name>A0A3S4V110_ACTVI</name>
<sequence>MATTTSTPEAILDAVGGAENIIHFTHCATRLRFELKDASGIDKATVEAIPGVMGAVPQSGDRYQIVIGGAVQSVYDEINSLPAMKSHGGSSSDSEQSDADVKAAARAKARGKNALVDAFFEYLSDSFRPLLPVLLGASLIIAGLAVLDSFGVINASDPNLTAADKPAAQVFAEAMYKSVFHFLPIMVAYNAAKKLNIDPWVGAAVMAALMTPQYLELNKAIGATCTHNAALDKDLCVAHIAGVPMQLNDYSGQVFVPLMMVAILALVYKGLARIIPANVQMVFVPFFSFIIMMPVTAFLIGPAGIWVGTGLGSGLAWLNTSAPIVFAIVIPLLYPFLVPLGLHWPLNAIMLANISTLGYDFIQGPMGAWNFACFGATAGVLVLAIRDKDKVMRQTASGALAAGLFGGISEPSLYGIHLRFKRIYPRLLAGCLVGGIIVGIGGGIKASTFVFSSLLSIPVFTPMALYVIAIAAAFATSMTLIILTDYRTKEEKAEALAAVAATDTATASVPTEVAEEPEADAAAVTDAVEEGDRTAKAPTPKPALVPGAVTEIASPLKASTMDLDKVPDPVFSSGAVGQGVGLEPEGDIVVTAPADGTVVVAPSSGHAFGITLDNGVEILIHVGLDTVNLEGKGFDVKVSQGDRVSEGQELVRVDRSVIEQAGYPLTTPVLITNTASFASVEVVGGDSVQPGEALIKVTAPGA</sequence>
<dbReference type="SUPFAM" id="SSF51261">
    <property type="entry name" value="Duplicated hybrid motif"/>
    <property type="match status" value="1"/>
</dbReference>
<feature type="transmembrane region" description="Helical" evidence="12">
    <location>
        <begin position="254"/>
        <end position="271"/>
    </location>
</feature>
<evidence type="ECO:0000256" key="1">
    <source>
        <dbReference type="ARBA" id="ARBA00004651"/>
    </source>
</evidence>
<dbReference type="Proteomes" id="UP000268658">
    <property type="component" value="Chromosome"/>
</dbReference>
<evidence type="ECO:0000313" key="14">
    <source>
        <dbReference type="Proteomes" id="UP000268658"/>
    </source>
</evidence>
<dbReference type="PROSITE" id="PS51093">
    <property type="entry name" value="PTS_EIIA_TYPE_1"/>
    <property type="match status" value="1"/>
</dbReference>
<evidence type="ECO:0000256" key="9">
    <source>
        <dbReference type="ARBA" id="ARBA00022989"/>
    </source>
</evidence>
<dbReference type="GO" id="GO:0009401">
    <property type="term" value="P:phosphoenolpyruvate-dependent sugar phosphotransferase system"/>
    <property type="evidence" value="ECO:0007669"/>
    <property type="project" value="UniProtKB-KW"/>
</dbReference>
<feature type="region of interest" description="Disordered" evidence="11">
    <location>
        <begin position="84"/>
        <end position="103"/>
    </location>
</feature>
<dbReference type="Gene3D" id="3.30.1360.60">
    <property type="entry name" value="Glucose permease domain IIB"/>
    <property type="match status" value="1"/>
</dbReference>
<dbReference type="Pfam" id="PF02378">
    <property type="entry name" value="PTS_EIIC"/>
    <property type="match status" value="1"/>
</dbReference>
<dbReference type="InterPro" id="IPR001127">
    <property type="entry name" value="PTS_EIIA_1_perm"/>
</dbReference>
<evidence type="ECO:0000256" key="7">
    <source>
        <dbReference type="ARBA" id="ARBA00022692"/>
    </source>
</evidence>
<dbReference type="PANTHER" id="PTHR30175:SF1">
    <property type="entry name" value="PTS SYSTEM ARBUTIN-, CELLOBIOSE-, AND SALICIN-SPECIFIC EIIBC COMPONENT-RELATED"/>
    <property type="match status" value="1"/>
</dbReference>
<dbReference type="RefSeq" id="WP_126413297.1">
    <property type="nucleotide sequence ID" value="NZ_JASPER010000005.1"/>
</dbReference>
<evidence type="ECO:0000256" key="6">
    <source>
        <dbReference type="ARBA" id="ARBA00022683"/>
    </source>
</evidence>